<accession>A0A7X2HAH0</accession>
<dbReference type="InterPro" id="IPR009081">
    <property type="entry name" value="PP-bd_ACP"/>
</dbReference>
<evidence type="ECO:0000313" key="3">
    <source>
        <dbReference type="Proteomes" id="UP000463051"/>
    </source>
</evidence>
<sequence>MEILSQEVTVTEIAHVVDEILKNKLQLDSDSWGNDKFNQSFMDVRVNMRARHLLTLYFEIEKSFGVSIPEEDIVTGRFKTINNIAVIIRNELDNQTNS</sequence>
<protein>
    <recommendedName>
        <fullName evidence="1">Carrier domain-containing protein</fullName>
    </recommendedName>
</protein>
<proteinExistence type="predicted"/>
<evidence type="ECO:0000313" key="2">
    <source>
        <dbReference type="EMBL" id="MRN55833.1"/>
    </source>
</evidence>
<name>A0A7X2HAH0_9BACL</name>
<dbReference type="Gene3D" id="1.10.1200.10">
    <property type="entry name" value="ACP-like"/>
    <property type="match status" value="1"/>
</dbReference>
<keyword evidence="3" id="KW-1185">Reference proteome</keyword>
<dbReference type="SUPFAM" id="SSF47336">
    <property type="entry name" value="ACP-like"/>
    <property type="match status" value="1"/>
</dbReference>
<comment type="caution">
    <text evidence="2">The sequence shown here is derived from an EMBL/GenBank/DDBJ whole genome shotgun (WGS) entry which is preliminary data.</text>
</comment>
<organism evidence="2 3">
    <name type="scientific">Paenibacillus monticola</name>
    <dbReference type="NCBI Taxonomy" id="2666075"/>
    <lineage>
        <taxon>Bacteria</taxon>
        <taxon>Bacillati</taxon>
        <taxon>Bacillota</taxon>
        <taxon>Bacilli</taxon>
        <taxon>Bacillales</taxon>
        <taxon>Paenibacillaceae</taxon>
        <taxon>Paenibacillus</taxon>
    </lineage>
</organism>
<dbReference type="InterPro" id="IPR036736">
    <property type="entry name" value="ACP-like_sf"/>
</dbReference>
<gene>
    <name evidence="2" type="ORF">GJB61_22895</name>
</gene>
<dbReference type="Proteomes" id="UP000463051">
    <property type="component" value="Unassembled WGS sequence"/>
</dbReference>
<dbReference type="AlphaFoldDB" id="A0A7X2HAH0"/>
<feature type="domain" description="Carrier" evidence="1">
    <location>
        <begin position="11"/>
        <end position="92"/>
    </location>
</feature>
<evidence type="ECO:0000259" key="1">
    <source>
        <dbReference type="PROSITE" id="PS50075"/>
    </source>
</evidence>
<dbReference type="RefSeq" id="WP_154121316.1">
    <property type="nucleotide sequence ID" value="NZ_WJXB01000010.1"/>
</dbReference>
<dbReference type="EMBL" id="WJXB01000010">
    <property type="protein sequence ID" value="MRN55833.1"/>
    <property type="molecule type" value="Genomic_DNA"/>
</dbReference>
<reference evidence="2 3" key="1">
    <citation type="submission" date="2019-11" db="EMBL/GenBank/DDBJ databases">
        <title>Paenibacillus monticola sp. nov., a novel PGPR strain isolated from mountain sample in China.</title>
        <authorList>
            <person name="Zhao Q."/>
            <person name="Li H.-P."/>
            <person name="Zhang J.-L."/>
        </authorList>
    </citation>
    <scope>NUCLEOTIDE SEQUENCE [LARGE SCALE GENOMIC DNA]</scope>
    <source>
        <strain evidence="2 3">LC-T2</strain>
    </source>
</reference>
<dbReference type="PROSITE" id="PS50075">
    <property type="entry name" value="CARRIER"/>
    <property type="match status" value="1"/>
</dbReference>